<keyword evidence="2" id="KW-1185">Reference proteome</keyword>
<proteinExistence type="predicted"/>
<organism evidence="1 2">
    <name type="scientific">Trichogramma brassicae</name>
    <dbReference type="NCBI Taxonomy" id="86971"/>
    <lineage>
        <taxon>Eukaryota</taxon>
        <taxon>Metazoa</taxon>
        <taxon>Ecdysozoa</taxon>
        <taxon>Arthropoda</taxon>
        <taxon>Hexapoda</taxon>
        <taxon>Insecta</taxon>
        <taxon>Pterygota</taxon>
        <taxon>Neoptera</taxon>
        <taxon>Endopterygota</taxon>
        <taxon>Hymenoptera</taxon>
        <taxon>Apocrita</taxon>
        <taxon>Proctotrupomorpha</taxon>
        <taxon>Chalcidoidea</taxon>
        <taxon>Trichogrammatidae</taxon>
        <taxon>Trichogramma</taxon>
    </lineage>
</organism>
<accession>A0A6H5J2G5</accession>
<dbReference type="EMBL" id="CADCXV010001412">
    <property type="protein sequence ID" value="CAB0044204.1"/>
    <property type="molecule type" value="Genomic_DNA"/>
</dbReference>
<dbReference type="AlphaFoldDB" id="A0A6H5J2G5"/>
<sequence length="129" mass="14905">MKGTIKYINIEEKDIVLGVKERTQQVDEILKSHRSLEIEYKKEVEGETIRVRLETSNRSALLALDLLKENPFAKSSASGDHTKVDHMWFVHKSMVFLNKCSDSILRMWCGNDINNKIIIPTTIIKITIY</sequence>
<evidence type="ECO:0000313" key="1">
    <source>
        <dbReference type="EMBL" id="CAB0044204.1"/>
    </source>
</evidence>
<dbReference type="Proteomes" id="UP000479190">
    <property type="component" value="Unassembled WGS sequence"/>
</dbReference>
<gene>
    <name evidence="1" type="ORF">TBRA_LOCUS15792</name>
</gene>
<reference evidence="1 2" key="1">
    <citation type="submission" date="2020-02" db="EMBL/GenBank/DDBJ databases">
        <authorList>
            <person name="Ferguson B K."/>
        </authorList>
    </citation>
    <scope>NUCLEOTIDE SEQUENCE [LARGE SCALE GENOMIC DNA]</scope>
</reference>
<evidence type="ECO:0000313" key="2">
    <source>
        <dbReference type="Proteomes" id="UP000479190"/>
    </source>
</evidence>
<name>A0A6H5J2G5_9HYME</name>
<protein>
    <submittedName>
        <fullName evidence="1">Uncharacterized protein</fullName>
    </submittedName>
</protein>